<feature type="transmembrane region" description="Helical" evidence="17">
    <location>
        <begin position="48"/>
        <end position="72"/>
    </location>
</feature>
<evidence type="ECO:0000256" key="3">
    <source>
        <dbReference type="ARBA" id="ARBA00008883"/>
    </source>
</evidence>
<evidence type="ECO:0000256" key="9">
    <source>
        <dbReference type="ARBA" id="ARBA00022741"/>
    </source>
</evidence>
<dbReference type="EMBL" id="CP073078">
    <property type="protein sequence ID" value="QUD86511.1"/>
    <property type="molecule type" value="Genomic_DNA"/>
</dbReference>
<gene>
    <name evidence="20" type="ORF">KCG34_15605</name>
</gene>
<keyword evidence="6" id="KW-0997">Cell inner membrane</keyword>
<dbReference type="GO" id="GO:0004715">
    <property type="term" value="F:non-membrane spanning protein tyrosine kinase activity"/>
    <property type="evidence" value="ECO:0007669"/>
    <property type="project" value="UniProtKB-EC"/>
</dbReference>
<evidence type="ECO:0000256" key="6">
    <source>
        <dbReference type="ARBA" id="ARBA00022519"/>
    </source>
</evidence>
<dbReference type="InterPro" id="IPR025669">
    <property type="entry name" value="AAA_dom"/>
</dbReference>
<keyword evidence="10" id="KW-0418">Kinase</keyword>
<dbReference type="InterPro" id="IPR005702">
    <property type="entry name" value="Wzc-like_C"/>
</dbReference>
<evidence type="ECO:0000256" key="1">
    <source>
        <dbReference type="ARBA" id="ARBA00004429"/>
    </source>
</evidence>
<dbReference type="CDD" id="cd05387">
    <property type="entry name" value="BY-kinase"/>
    <property type="match status" value="1"/>
</dbReference>
<evidence type="ECO:0000256" key="16">
    <source>
        <dbReference type="SAM" id="MobiDB-lite"/>
    </source>
</evidence>
<dbReference type="KEGG" id="caul:KCG34_15605"/>
<comment type="similarity">
    <text evidence="2">Belongs to the CpsD/CapB family.</text>
</comment>
<proteinExistence type="inferred from homology"/>
<feature type="region of interest" description="Disordered" evidence="16">
    <location>
        <begin position="1"/>
        <end position="27"/>
    </location>
</feature>
<keyword evidence="14" id="KW-0829">Tyrosine-protein kinase</keyword>
<protein>
    <recommendedName>
        <fullName evidence="4">non-specific protein-tyrosine kinase</fullName>
        <ecNumber evidence="4">2.7.10.2</ecNumber>
    </recommendedName>
</protein>
<evidence type="ECO:0000256" key="12">
    <source>
        <dbReference type="ARBA" id="ARBA00022989"/>
    </source>
</evidence>
<evidence type="ECO:0000256" key="8">
    <source>
        <dbReference type="ARBA" id="ARBA00022692"/>
    </source>
</evidence>
<dbReference type="PANTHER" id="PTHR32309:SF13">
    <property type="entry name" value="FERRIC ENTEROBACTIN TRANSPORT PROTEIN FEPE"/>
    <property type="match status" value="1"/>
</dbReference>
<comment type="subcellular location">
    <subcellularLocation>
        <location evidence="1">Cell inner membrane</location>
        <topology evidence="1">Multi-pass membrane protein</topology>
    </subcellularLocation>
</comment>
<evidence type="ECO:0000256" key="11">
    <source>
        <dbReference type="ARBA" id="ARBA00022840"/>
    </source>
</evidence>
<evidence type="ECO:0000256" key="13">
    <source>
        <dbReference type="ARBA" id="ARBA00023136"/>
    </source>
</evidence>
<dbReference type="GO" id="GO:0005886">
    <property type="term" value="C:plasma membrane"/>
    <property type="evidence" value="ECO:0007669"/>
    <property type="project" value="UniProtKB-SubCell"/>
</dbReference>
<keyword evidence="12 17" id="KW-1133">Transmembrane helix</keyword>
<comment type="catalytic activity">
    <reaction evidence="15">
        <text>L-tyrosyl-[protein] + ATP = O-phospho-L-tyrosyl-[protein] + ADP + H(+)</text>
        <dbReference type="Rhea" id="RHEA:10596"/>
        <dbReference type="Rhea" id="RHEA-COMP:10136"/>
        <dbReference type="Rhea" id="RHEA-COMP:20101"/>
        <dbReference type="ChEBI" id="CHEBI:15378"/>
        <dbReference type="ChEBI" id="CHEBI:30616"/>
        <dbReference type="ChEBI" id="CHEBI:46858"/>
        <dbReference type="ChEBI" id="CHEBI:61978"/>
        <dbReference type="ChEBI" id="CHEBI:456216"/>
        <dbReference type="EC" id="2.7.10.2"/>
    </reaction>
</comment>
<dbReference type="GO" id="GO:0005524">
    <property type="term" value="F:ATP binding"/>
    <property type="evidence" value="ECO:0007669"/>
    <property type="project" value="UniProtKB-KW"/>
</dbReference>
<evidence type="ECO:0000256" key="17">
    <source>
        <dbReference type="SAM" id="Phobius"/>
    </source>
</evidence>
<reference evidence="20" key="1">
    <citation type="submission" date="2021-04" db="EMBL/GenBank/DDBJ databases">
        <title>The complete genome sequence of Caulobacter sp. S6.</title>
        <authorList>
            <person name="Tang Y."/>
            <person name="Ouyang W."/>
            <person name="Liu Q."/>
            <person name="Huang B."/>
            <person name="Guo Z."/>
            <person name="Lei P."/>
        </authorList>
    </citation>
    <scope>NUCLEOTIDE SEQUENCE</scope>
    <source>
        <strain evidence="20">S6</strain>
    </source>
</reference>
<feature type="domain" description="AAA" evidence="19">
    <location>
        <begin position="536"/>
        <end position="677"/>
    </location>
</feature>
<evidence type="ECO:0000313" key="20">
    <source>
        <dbReference type="EMBL" id="QUD86511.1"/>
    </source>
</evidence>
<evidence type="ECO:0000313" key="21">
    <source>
        <dbReference type="Proteomes" id="UP000676409"/>
    </source>
</evidence>
<evidence type="ECO:0000259" key="19">
    <source>
        <dbReference type="Pfam" id="PF13614"/>
    </source>
</evidence>
<dbReference type="InterPro" id="IPR027417">
    <property type="entry name" value="P-loop_NTPase"/>
</dbReference>
<sequence>MTKTMLTSAPKADAPSPTAHPAQSPWSRGAQPISIVDMINIFRRRWKLFAAVAVFIAMLTVVVAFLLPPVYLAVVNVKLDPSTHTALDLDRLANGGPPDQAVVDSEVTVMQSRDVAQSVVQKLDLTADEDFQPKSGPASKDPHSAAYLEATIQNVLKKLDVKRDGETYIINVGFHSKDAAKAARIANAFADEYILTSIKLRVQTAQAQSVWLSDRLSKLQGEVQAADAAVAAYKTANGIMTAAVGGTVTDQQIGTMTAQVAQAESEAAAARSNYESAQSQMARGGIDQVSAVINAPTVVQLRQKRTELLSEQADINTRYGPRHPESIKIQQQIDGVDRQIHEEAQRIVAGIAADARASEARAAAMRGQLGGLKGQLSSNNRASVQADNLQRVADAKRAEYTTLAATAQQASQQEHANETQAQIIARAVEPVKADFPNKPIFAALGVILGVVCGFGTVFAIESVDAGVRTVEDVETELGAPFIASAPLLTPKLLGAGRKGMQPWDFVVSKPMSGYAEAMRTARTALTLADLDRRVKVVAVTSALPNEGKTVTAVSLARVMAMSGDRVIIVDCDLRQNALRTLPAEKPTAGLVEVLTGHAPLESVIQPDSVAGLDILPLTQVAYTPRDLFGSDSMSSLLRILRERYDQVILDGPPLLAVADARTLATQADSVLMVARWSKTPRQAIRAALSRLEQDGSRVAGVILSMVDTKARGALSADDPAYYYGAYRAYYQE</sequence>
<dbReference type="SUPFAM" id="SSF52540">
    <property type="entry name" value="P-loop containing nucleoside triphosphate hydrolases"/>
    <property type="match status" value="1"/>
</dbReference>
<dbReference type="EC" id="2.7.10.2" evidence="4"/>
<keyword evidence="7 20" id="KW-0808">Transferase</keyword>
<keyword evidence="21" id="KW-1185">Reference proteome</keyword>
<dbReference type="Proteomes" id="UP000676409">
    <property type="component" value="Chromosome"/>
</dbReference>
<dbReference type="AlphaFoldDB" id="A0A975FWN1"/>
<keyword evidence="8 17" id="KW-0812">Transmembrane</keyword>
<dbReference type="InterPro" id="IPR003856">
    <property type="entry name" value="LPS_length_determ_N"/>
</dbReference>
<dbReference type="InterPro" id="IPR050445">
    <property type="entry name" value="Bact_polysacc_biosynth/exp"/>
</dbReference>
<keyword evidence="5" id="KW-1003">Cell membrane</keyword>
<evidence type="ECO:0000256" key="7">
    <source>
        <dbReference type="ARBA" id="ARBA00022679"/>
    </source>
</evidence>
<name>A0A975FWN1_9CAUL</name>
<evidence type="ECO:0000259" key="18">
    <source>
        <dbReference type="Pfam" id="PF02706"/>
    </source>
</evidence>
<dbReference type="Pfam" id="PF13614">
    <property type="entry name" value="AAA_31"/>
    <property type="match status" value="1"/>
</dbReference>
<organism evidence="20 21">
    <name type="scientific">Phenylobacterium montanum</name>
    <dbReference type="NCBI Taxonomy" id="2823693"/>
    <lineage>
        <taxon>Bacteria</taxon>
        <taxon>Pseudomonadati</taxon>
        <taxon>Pseudomonadota</taxon>
        <taxon>Alphaproteobacteria</taxon>
        <taxon>Caulobacterales</taxon>
        <taxon>Caulobacteraceae</taxon>
        <taxon>Phenylobacterium</taxon>
    </lineage>
</organism>
<evidence type="ECO:0000256" key="14">
    <source>
        <dbReference type="ARBA" id="ARBA00023137"/>
    </source>
</evidence>
<dbReference type="Pfam" id="PF02706">
    <property type="entry name" value="Wzz"/>
    <property type="match status" value="1"/>
</dbReference>
<keyword evidence="13 17" id="KW-0472">Membrane</keyword>
<keyword evidence="9" id="KW-0547">Nucleotide-binding</keyword>
<evidence type="ECO:0000256" key="4">
    <source>
        <dbReference type="ARBA" id="ARBA00011903"/>
    </source>
</evidence>
<dbReference type="PANTHER" id="PTHR32309">
    <property type="entry name" value="TYROSINE-PROTEIN KINASE"/>
    <property type="match status" value="1"/>
</dbReference>
<dbReference type="NCBIfam" id="TIGR01007">
    <property type="entry name" value="eps_fam"/>
    <property type="match status" value="1"/>
</dbReference>
<feature type="domain" description="Polysaccharide chain length determinant N-terminal" evidence="18">
    <location>
        <begin position="33"/>
        <end position="123"/>
    </location>
</feature>
<dbReference type="RefSeq" id="WP_211936563.1">
    <property type="nucleotide sequence ID" value="NZ_CP073078.1"/>
</dbReference>
<keyword evidence="11" id="KW-0067">ATP-binding</keyword>
<dbReference type="Gene3D" id="3.40.50.300">
    <property type="entry name" value="P-loop containing nucleotide triphosphate hydrolases"/>
    <property type="match status" value="1"/>
</dbReference>
<evidence type="ECO:0000256" key="2">
    <source>
        <dbReference type="ARBA" id="ARBA00007316"/>
    </source>
</evidence>
<evidence type="ECO:0000256" key="10">
    <source>
        <dbReference type="ARBA" id="ARBA00022777"/>
    </source>
</evidence>
<comment type="similarity">
    <text evidence="3">Belongs to the etk/wzc family.</text>
</comment>
<evidence type="ECO:0000256" key="5">
    <source>
        <dbReference type="ARBA" id="ARBA00022475"/>
    </source>
</evidence>
<accession>A0A975FWN1</accession>
<evidence type="ECO:0000256" key="15">
    <source>
        <dbReference type="ARBA" id="ARBA00051245"/>
    </source>
</evidence>